<keyword evidence="6 10" id="KW-0297">G-protein coupled receptor</keyword>
<feature type="transmembrane region" description="Helical" evidence="11">
    <location>
        <begin position="23"/>
        <end position="46"/>
    </location>
</feature>
<dbReference type="CDD" id="cd15229">
    <property type="entry name" value="7tmA_OR8S1-like"/>
    <property type="match status" value="1"/>
</dbReference>
<dbReference type="PROSITE" id="PS00237">
    <property type="entry name" value="G_PROTEIN_RECEP_F1_1"/>
    <property type="match status" value="1"/>
</dbReference>
<evidence type="ECO:0000256" key="11">
    <source>
        <dbReference type="RuleBase" id="RU363047"/>
    </source>
</evidence>
<evidence type="ECO:0000313" key="13">
    <source>
        <dbReference type="Proteomes" id="UP000694871"/>
    </source>
</evidence>
<dbReference type="RefSeq" id="XP_015278317.1">
    <property type="nucleotide sequence ID" value="XM_015422831.1"/>
</dbReference>
<comment type="subcellular location">
    <subcellularLocation>
        <location evidence="1 11">Cell membrane</location>
        <topology evidence="1 11">Multi-pass membrane protein</topology>
    </subcellularLocation>
</comment>
<dbReference type="PROSITE" id="PS50262">
    <property type="entry name" value="G_PROTEIN_RECEP_F1_2"/>
    <property type="match status" value="1"/>
</dbReference>
<dbReference type="SUPFAM" id="SSF81321">
    <property type="entry name" value="Family A G protein-coupled receptor-like"/>
    <property type="match status" value="1"/>
</dbReference>
<feature type="transmembrane region" description="Helical" evidence="11">
    <location>
        <begin position="235"/>
        <end position="255"/>
    </location>
</feature>
<evidence type="ECO:0000256" key="9">
    <source>
        <dbReference type="ARBA" id="ARBA00023224"/>
    </source>
</evidence>
<dbReference type="PRINTS" id="PR00237">
    <property type="entry name" value="GPCRRHODOPSN"/>
</dbReference>
<dbReference type="GeneID" id="107120185"/>
<keyword evidence="9 10" id="KW-0807">Transducer</keyword>
<evidence type="ECO:0000256" key="5">
    <source>
        <dbReference type="ARBA" id="ARBA00022989"/>
    </source>
</evidence>
<reference evidence="14" key="1">
    <citation type="submission" date="2025-08" db="UniProtKB">
        <authorList>
            <consortium name="RefSeq"/>
        </authorList>
    </citation>
    <scope>IDENTIFICATION</scope>
</reference>
<gene>
    <name evidence="14" type="primary">LOC107120185</name>
</gene>
<evidence type="ECO:0000256" key="8">
    <source>
        <dbReference type="ARBA" id="ARBA00023170"/>
    </source>
</evidence>
<keyword evidence="13" id="KW-1185">Reference proteome</keyword>
<keyword evidence="3 10" id="KW-0812">Transmembrane</keyword>
<keyword evidence="5 11" id="KW-1133">Transmembrane helix</keyword>
<feature type="transmembrane region" description="Helical" evidence="11">
    <location>
        <begin position="138"/>
        <end position="156"/>
    </location>
</feature>
<accession>A0ABM1KX80</accession>
<dbReference type="Pfam" id="PF13853">
    <property type="entry name" value="7tm_4"/>
    <property type="match status" value="1"/>
</dbReference>
<evidence type="ECO:0000313" key="14">
    <source>
        <dbReference type="RefSeq" id="XP_015278317.1"/>
    </source>
</evidence>
<evidence type="ECO:0000256" key="7">
    <source>
        <dbReference type="ARBA" id="ARBA00023136"/>
    </source>
</evidence>
<evidence type="ECO:0000256" key="6">
    <source>
        <dbReference type="ARBA" id="ARBA00023040"/>
    </source>
</evidence>
<comment type="similarity">
    <text evidence="10">Belongs to the G-protein coupled receptor 1 family.</text>
</comment>
<keyword evidence="2 11" id="KW-1003">Cell membrane</keyword>
<keyword evidence="7 11" id="KW-0472">Membrane</keyword>
<evidence type="ECO:0000256" key="1">
    <source>
        <dbReference type="ARBA" id="ARBA00004651"/>
    </source>
</evidence>
<feature type="domain" description="G-protein coupled receptors family 1 profile" evidence="12">
    <location>
        <begin position="39"/>
        <end position="288"/>
    </location>
</feature>
<dbReference type="InterPro" id="IPR000725">
    <property type="entry name" value="Olfact_rcpt"/>
</dbReference>
<keyword evidence="4 11" id="KW-0552">Olfaction</keyword>
<evidence type="ECO:0000256" key="4">
    <source>
        <dbReference type="ARBA" id="ARBA00022725"/>
    </source>
</evidence>
<proteinExistence type="inferred from homology"/>
<protein>
    <recommendedName>
        <fullName evidence="11">Olfactory receptor</fullName>
    </recommendedName>
</protein>
<organism evidence="13 14">
    <name type="scientific">Gekko japonicus</name>
    <name type="common">Schlegel's Japanese gecko</name>
    <dbReference type="NCBI Taxonomy" id="146911"/>
    <lineage>
        <taxon>Eukaryota</taxon>
        <taxon>Metazoa</taxon>
        <taxon>Chordata</taxon>
        <taxon>Craniata</taxon>
        <taxon>Vertebrata</taxon>
        <taxon>Euteleostomi</taxon>
        <taxon>Lepidosauria</taxon>
        <taxon>Squamata</taxon>
        <taxon>Bifurcata</taxon>
        <taxon>Gekkota</taxon>
        <taxon>Gekkonidae</taxon>
        <taxon>Gekkoninae</taxon>
        <taxon>Gekko</taxon>
    </lineage>
</organism>
<evidence type="ECO:0000259" key="12">
    <source>
        <dbReference type="PROSITE" id="PS50262"/>
    </source>
</evidence>
<evidence type="ECO:0000256" key="2">
    <source>
        <dbReference type="ARBA" id="ARBA00022475"/>
    </source>
</evidence>
<feature type="transmembrane region" description="Helical" evidence="11">
    <location>
        <begin position="96"/>
        <end position="118"/>
    </location>
</feature>
<keyword evidence="11" id="KW-0716">Sensory transduction</keyword>
<feature type="transmembrane region" description="Helical" evidence="11">
    <location>
        <begin position="191"/>
        <end position="214"/>
    </location>
</feature>
<name>A0ABM1KX80_GEKJA</name>
<dbReference type="PRINTS" id="PR00245">
    <property type="entry name" value="OLFACTORYR"/>
</dbReference>
<dbReference type="PANTHER" id="PTHR26452">
    <property type="entry name" value="OLFACTORY RECEPTOR"/>
    <property type="match status" value="1"/>
</dbReference>
<dbReference type="InterPro" id="IPR017452">
    <property type="entry name" value="GPCR_Rhodpsn_7TM"/>
</dbReference>
<evidence type="ECO:0000256" key="3">
    <source>
        <dbReference type="ARBA" id="ARBA00022692"/>
    </source>
</evidence>
<evidence type="ECO:0000256" key="10">
    <source>
        <dbReference type="RuleBase" id="RU000688"/>
    </source>
</evidence>
<keyword evidence="8 10" id="KW-0675">Receptor</keyword>
<dbReference type="Proteomes" id="UP000694871">
    <property type="component" value="Unplaced"/>
</dbReference>
<dbReference type="Gene3D" id="1.20.1070.10">
    <property type="entry name" value="Rhodopsin 7-helix transmembrane proteins"/>
    <property type="match status" value="1"/>
</dbReference>
<dbReference type="InterPro" id="IPR050516">
    <property type="entry name" value="Olfactory_GPCR"/>
</dbReference>
<dbReference type="InterPro" id="IPR000276">
    <property type="entry name" value="GPCR_Rhodpsn"/>
</dbReference>
<feature type="transmembrane region" description="Helical" evidence="11">
    <location>
        <begin position="58"/>
        <end position="76"/>
    </location>
</feature>
<sequence length="310" mass="34723">MANQTIITEFILLGLSSDPQLQVFLFLFFLIIFSVTLLGNATIIVVIRMEAGLQSPMFFFLSHLAFVDICYSSVTLPKMLENFIAKNTTISQRGCIAQIFFFFQSACAEVFILSAMAFDRYVAICDPLRYSTIMKKTACRQLVGGSWSMGFLYAMVNALPLVNAQFCGNNKISHYSCELPSLLPLSCSDPLSNYVVLLITVLVFGLSSFLLTLVSYIRIIPTILKIRSGEGRSKAFSTCSSHLIVVCLFYSAAFFRYMKPSSESLIELDKVVSIQYSILTPLLNPIIYSLKNNEIKTALGKRFGNFRFLK</sequence>